<proteinExistence type="predicted"/>
<organism evidence="1">
    <name type="scientific">marine sediment metagenome</name>
    <dbReference type="NCBI Taxonomy" id="412755"/>
    <lineage>
        <taxon>unclassified sequences</taxon>
        <taxon>metagenomes</taxon>
        <taxon>ecological metagenomes</taxon>
    </lineage>
</organism>
<protein>
    <submittedName>
        <fullName evidence="1">Uncharacterized protein</fullName>
    </submittedName>
</protein>
<comment type="caution">
    <text evidence="1">The sequence shown here is derived from an EMBL/GenBank/DDBJ whole genome shotgun (WGS) entry which is preliminary data.</text>
</comment>
<dbReference type="AlphaFoldDB" id="X1H5S4"/>
<evidence type="ECO:0000313" key="1">
    <source>
        <dbReference type="EMBL" id="GAH49209.1"/>
    </source>
</evidence>
<name>X1H5S4_9ZZZZ</name>
<dbReference type="EMBL" id="BARU01019126">
    <property type="protein sequence ID" value="GAH49209.1"/>
    <property type="molecule type" value="Genomic_DNA"/>
</dbReference>
<reference evidence="1" key="1">
    <citation type="journal article" date="2014" name="Front. Microbiol.">
        <title>High frequency of phylogenetically diverse reductive dehalogenase-homologous genes in deep subseafloor sedimentary metagenomes.</title>
        <authorList>
            <person name="Kawai M."/>
            <person name="Futagami T."/>
            <person name="Toyoda A."/>
            <person name="Takaki Y."/>
            <person name="Nishi S."/>
            <person name="Hori S."/>
            <person name="Arai W."/>
            <person name="Tsubouchi T."/>
            <person name="Morono Y."/>
            <person name="Uchiyama I."/>
            <person name="Ito T."/>
            <person name="Fujiyama A."/>
            <person name="Inagaki F."/>
            <person name="Takami H."/>
        </authorList>
    </citation>
    <scope>NUCLEOTIDE SEQUENCE</scope>
    <source>
        <strain evidence="1">Expedition CK06-06</strain>
    </source>
</reference>
<accession>X1H5S4</accession>
<gene>
    <name evidence="1" type="ORF">S03H2_31536</name>
</gene>
<feature type="non-terminal residue" evidence="1">
    <location>
        <position position="1"/>
    </location>
</feature>
<sequence length="44" mass="4958">LESSYSGSKIEPLEKFIIETLKFALHEIKEGIGADILSNSYEEK</sequence>